<dbReference type="EMBL" id="EU414478">
    <property type="protein sequence ID" value="ABY81654.1"/>
    <property type="molecule type" value="Genomic_DNA"/>
</dbReference>
<name>B0M0H7_9GAMM</name>
<protein>
    <submittedName>
        <fullName evidence="1">Uncharacterized protein</fullName>
    </submittedName>
</protein>
<dbReference type="AlphaFoldDB" id="B0M0H7"/>
<accession>B0M0H7</accession>
<organism evidence="1">
    <name type="scientific">Serratia sp. SES-01</name>
    <dbReference type="NCBI Taxonomy" id="497914"/>
    <lineage>
        <taxon>Bacteria</taxon>
        <taxon>Pseudomonadati</taxon>
        <taxon>Pseudomonadota</taxon>
        <taxon>Gammaproteobacteria</taxon>
        <taxon>Enterobacterales</taxon>
        <taxon>Yersiniaceae</taxon>
        <taxon>Serratia</taxon>
    </lineage>
</organism>
<sequence>MRIFIRRFVSGKTVSSGKATRSEDVTAASVIAHLLWTAFITNKLSLERYGNEIFENDCCSVSCGFRVFQHPGGDLADQGRSG</sequence>
<reference evidence="1" key="1">
    <citation type="journal article" date="2009" name="J. Microbiol. Biotechnol.">
        <title>Gene cloning, expression, and characterization of a new carboxylesterase from Serratia sp. SES-01: comparison with Escherichia coli BioHe enzyme.</title>
        <authorList>
            <person name="Kwon M.A."/>
            <person name="Kim H.S."/>
            <person name="Oh J.Y."/>
            <person name="Song B.K."/>
            <person name="Song J.K."/>
        </authorList>
    </citation>
    <scope>NUCLEOTIDE SEQUENCE</scope>
    <source>
        <strain evidence="1">SES-01</strain>
    </source>
</reference>
<proteinExistence type="predicted"/>
<evidence type="ECO:0000313" key="1">
    <source>
        <dbReference type="EMBL" id="ABY81654.1"/>
    </source>
</evidence>